<protein>
    <submittedName>
        <fullName evidence="1">Uncharacterized protein</fullName>
    </submittedName>
</protein>
<organism evidence="1 2">
    <name type="scientific">Candidatus Nitrosomaritimum aestuariumsis</name>
    <dbReference type="NCBI Taxonomy" id="3342354"/>
    <lineage>
        <taxon>Archaea</taxon>
        <taxon>Nitrososphaerota</taxon>
        <taxon>Nitrososphaeria</taxon>
        <taxon>Nitrosopumilales</taxon>
        <taxon>Nitrosopumilaceae</taxon>
        <taxon>Candidatus Nitrosomaritimum</taxon>
    </lineage>
</organism>
<name>A0AC60W2D4_9ARCH</name>
<accession>A0AC60W2D4</accession>
<reference evidence="1 2" key="1">
    <citation type="journal article" date="2020" name="Appl. Environ. Microbiol.">
        <title>Genomic Characteristics of a Novel Species of Ammonia-Oxidizing Archaea from the Jiulong River Estuary.</title>
        <authorList>
            <person name="Zou D."/>
            <person name="Wan R."/>
            <person name="Han L."/>
            <person name="Xu M.N."/>
            <person name="Liu Y."/>
            <person name="Liu H."/>
            <person name="Kao S.J."/>
            <person name="Li M."/>
        </authorList>
    </citation>
    <scope>NUCLEOTIDE SEQUENCE [LARGE SCALE GENOMIC DNA]</scope>
    <source>
        <strain evidence="1">W2bin3</strain>
    </source>
</reference>
<evidence type="ECO:0000313" key="1">
    <source>
        <dbReference type="EMBL" id="MBA4453823.1"/>
    </source>
</evidence>
<gene>
    <name evidence="1" type="ORF">H2B05_02615</name>
</gene>
<sequence length="99" mass="11407">MKDKNLKEYQTIYDTMQGRNGVHCVHCFYVQMDLCASVVKQGLDQNQGVRGMNCQECNHEKDQCDCYCCCSISQIGCLYCIPAVLGYRQLKKLVRKIKK</sequence>
<proteinExistence type="predicted"/>
<dbReference type="Proteomes" id="UP000526786">
    <property type="component" value="Unassembled WGS sequence"/>
</dbReference>
<dbReference type="EMBL" id="JACENC010000108">
    <property type="protein sequence ID" value="MBA4453823.1"/>
    <property type="molecule type" value="Genomic_DNA"/>
</dbReference>
<evidence type="ECO:0000313" key="2">
    <source>
        <dbReference type="Proteomes" id="UP000526786"/>
    </source>
</evidence>
<comment type="caution">
    <text evidence="1">The sequence shown here is derived from an EMBL/GenBank/DDBJ whole genome shotgun (WGS) entry which is preliminary data.</text>
</comment>